<protein>
    <submittedName>
        <fullName evidence="2">Uncharacterized protein</fullName>
    </submittedName>
</protein>
<accession>A0A372JT21</accession>
<sequence>MAWEEPVPSNIHSSHSSNAQGIGVETCRSVEVGAVIGVILHNVLAQDDEHGNCDNGSTATYAHVERGHGHGYYGHGPVWDGYRH</sequence>
<organism evidence="2 3">
    <name type="scientific">Actinomadura logoneensis</name>
    <dbReference type="NCBI Taxonomy" id="2293572"/>
    <lineage>
        <taxon>Bacteria</taxon>
        <taxon>Bacillati</taxon>
        <taxon>Actinomycetota</taxon>
        <taxon>Actinomycetes</taxon>
        <taxon>Streptosporangiales</taxon>
        <taxon>Thermomonosporaceae</taxon>
        <taxon>Actinomadura</taxon>
    </lineage>
</organism>
<evidence type="ECO:0000313" key="3">
    <source>
        <dbReference type="Proteomes" id="UP000261811"/>
    </source>
</evidence>
<comment type="caution">
    <text evidence="2">The sequence shown here is derived from an EMBL/GenBank/DDBJ whole genome shotgun (WGS) entry which is preliminary data.</text>
</comment>
<feature type="compositionally biased region" description="Polar residues" evidence="1">
    <location>
        <begin position="10"/>
        <end position="20"/>
    </location>
</feature>
<dbReference type="Proteomes" id="UP000261811">
    <property type="component" value="Unassembled WGS sequence"/>
</dbReference>
<evidence type="ECO:0000313" key="2">
    <source>
        <dbReference type="EMBL" id="RFU43099.1"/>
    </source>
</evidence>
<gene>
    <name evidence="2" type="ORF">DZF91_03015</name>
</gene>
<reference evidence="2 3" key="1">
    <citation type="submission" date="2018-08" db="EMBL/GenBank/DDBJ databases">
        <title>Actinomadura jelena sp. nov., a novel Actinomycete isolated from soil in Chad.</title>
        <authorList>
            <person name="Shi L."/>
        </authorList>
    </citation>
    <scope>NUCLEOTIDE SEQUENCE [LARGE SCALE GENOMIC DNA]</scope>
    <source>
        <strain evidence="2 3">NEAU-G17</strain>
    </source>
</reference>
<evidence type="ECO:0000256" key="1">
    <source>
        <dbReference type="SAM" id="MobiDB-lite"/>
    </source>
</evidence>
<proteinExistence type="predicted"/>
<dbReference type="EMBL" id="QURH01000058">
    <property type="protein sequence ID" value="RFU43099.1"/>
    <property type="molecule type" value="Genomic_DNA"/>
</dbReference>
<dbReference type="AlphaFoldDB" id="A0A372JT21"/>
<keyword evidence="3" id="KW-1185">Reference proteome</keyword>
<feature type="region of interest" description="Disordered" evidence="1">
    <location>
        <begin position="1"/>
        <end position="20"/>
    </location>
</feature>
<name>A0A372JT21_9ACTN</name>